<dbReference type="RefSeq" id="WP_146228628.1">
    <property type="nucleotide sequence ID" value="NZ_JAMOFZ010000001.1"/>
</dbReference>
<evidence type="ECO:0000313" key="2">
    <source>
        <dbReference type="Proteomes" id="UP000247540"/>
    </source>
</evidence>
<protein>
    <submittedName>
        <fullName evidence="1">Uncharacterized protein</fullName>
    </submittedName>
</protein>
<organism evidence="1 2">
    <name type="scientific">Xylophilus ampelinus</name>
    <dbReference type="NCBI Taxonomy" id="54067"/>
    <lineage>
        <taxon>Bacteria</taxon>
        <taxon>Pseudomonadati</taxon>
        <taxon>Pseudomonadota</taxon>
        <taxon>Betaproteobacteria</taxon>
        <taxon>Burkholderiales</taxon>
        <taxon>Xylophilus</taxon>
    </lineage>
</organism>
<proteinExistence type="predicted"/>
<reference evidence="1 2" key="1">
    <citation type="submission" date="2018-06" db="EMBL/GenBank/DDBJ databases">
        <title>Genomic Encyclopedia of Type Strains, Phase III (KMG-III): the genomes of soil and plant-associated and newly described type strains.</title>
        <authorList>
            <person name="Whitman W."/>
        </authorList>
    </citation>
    <scope>NUCLEOTIDE SEQUENCE [LARGE SCALE GENOMIC DNA]</scope>
    <source>
        <strain evidence="1 2">CECT 7646</strain>
    </source>
</reference>
<comment type="caution">
    <text evidence="1">The sequence shown here is derived from an EMBL/GenBank/DDBJ whole genome shotgun (WGS) entry which is preliminary data.</text>
</comment>
<dbReference type="EMBL" id="QJTC01000002">
    <property type="protein sequence ID" value="PYE79474.1"/>
    <property type="molecule type" value="Genomic_DNA"/>
</dbReference>
<name>A0A318SKC8_9BURK</name>
<keyword evidence="2" id="KW-1185">Reference proteome</keyword>
<gene>
    <name evidence="1" type="ORF">DFQ15_102207</name>
</gene>
<evidence type="ECO:0000313" key="1">
    <source>
        <dbReference type="EMBL" id="PYE79474.1"/>
    </source>
</evidence>
<accession>A0A318SKC8</accession>
<sequence length="82" mass="8649">MPDPIALSIAELEQIQTLMTVRQIRSVDWDVLGAALVVQACVGQEDRLLDVPVSLTPAAAAELWTLLGRALRETGGAAGPAQ</sequence>
<dbReference type="Proteomes" id="UP000247540">
    <property type="component" value="Unassembled WGS sequence"/>
</dbReference>
<dbReference type="AlphaFoldDB" id="A0A318SKC8"/>